<keyword evidence="1" id="KW-0472">Membrane</keyword>
<proteinExistence type="predicted"/>
<sequence>METFFQKFVSEEKGAVTVDWVVLVAGVLSLCAAVFGAVQTGTTELTDGTGEYLESYEPFDGV</sequence>
<keyword evidence="3" id="KW-1185">Reference proteome</keyword>
<dbReference type="GeneID" id="78122902"/>
<evidence type="ECO:0000313" key="3">
    <source>
        <dbReference type="Proteomes" id="UP000199026"/>
    </source>
</evidence>
<evidence type="ECO:0000313" key="2">
    <source>
        <dbReference type="EMBL" id="SDY07921.1"/>
    </source>
</evidence>
<protein>
    <recommendedName>
        <fullName evidence="4">Flp pilus assembly protein, pilin Flp</fullName>
    </recommendedName>
</protein>
<dbReference type="Proteomes" id="UP000199026">
    <property type="component" value="Unassembled WGS sequence"/>
</dbReference>
<reference evidence="2 3" key="1">
    <citation type="submission" date="2016-10" db="EMBL/GenBank/DDBJ databases">
        <authorList>
            <person name="de Groot N.N."/>
        </authorList>
    </citation>
    <scope>NUCLEOTIDE SEQUENCE [LARGE SCALE GENOMIC DNA]</scope>
    <source>
        <strain evidence="2 3">DSM 24677</strain>
    </source>
</reference>
<accession>A0A1H3GXF8</accession>
<evidence type="ECO:0008006" key="4">
    <source>
        <dbReference type="Google" id="ProtNLM"/>
    </source>
</evidence>
<dbReference type="AlphaFoldDB" id="A0A1H3GXF8"/>
<keyword evidence="1" id="KW-0812">Transmembrane</keyword>
<feature type="transmembrane region" description="Helical" evidence="1">
    <location>
        <begin position="20"/>
        <end position="38"/>
    </location>
</feature>
<organism evidence="2 3">
    <name type="scientific">Lentibacter algarum</name>
    <dbReference type="NCBI Taxonomy" id="576131"/>
    <lineage>
        <taxon>Bacteria</taxon>
        <taxon>Pseudomonadati</taxon>
        <taxon>Pseudomonadota</taxon>
        <taxon>Alphaproteobacteria</taxon>
        <taxon>Rhodobacterales</taxon>
        <taxon>Roseobacteraceae</taxon>
        <taxon>Lentibacter</taxon>
    </lineage>
</organism>
<keyword evidence="1" id="KW-1133">Transmembrane helix</keyword>
<gene>
    <name evidence="2" type="ORF">SAMN05444486_10190</name>
</gene>
<name>A0A1H3GXF8_9RHOB</name>
<dbReference type="RefSeq" id="WP_089888813.1">
    <property type="nucleotide sequence ID" value="NZ_CALJFH010000032.1"/>
</dbReference>
<dbReference type="OrthoDB" id="5525128at2"/>
<evidence type="ECO:0000256" key="1">
    <source>
        <dbReference type="SAM" id="Phobius"/>
    </source>
</evidence>
<dbReference type="EMBL" id="FNPR01000001">
    <property type="protein sequence ID" value="SDY07921.1"/>
    <property type="molecule type" value="Genomic_DNA"/>
</dbReference>